<dbReference type="Pfam" id="PF04640">
    <property type="entry name" value="PLATZ"/>
    <property type="match status" value="1"/>
</dbReference>
<dbReference type="PANTHER" id="PTHR31065:SF39">
    <property type="entry name" value="PLATZ TRANSCRIPTION FACTOR FAMILY PROTEIN"/>
    <property type="match status" value="1"/>
</dbReference>
<proteinExistence type="predicted"/>
<reference evidence="1" key="1">
    <citation type="submission" date="2019-09" db="EMBL/GenBank/DDBJ databases">
        <title>Draft genome information of white flower Hibiscus syriacus.</title>
        <authorList>
            <person name="Kim Y.-M."/>
        </authorList>
    </citation>
    <scope>NUCLEOTIDE SEQUENCE [LARGE SCALE GENOMIC DNA]</scope>
    <source>
        <strain evidence="1">YM2019G1</strain>
    </source>
</reference>
<dbReference type="Proteomes" id="UP000436088">
    <property type="component" value="Unassembled WGS sequence"/>
</dbReference>
<dbReference type="EMBL" id="VEPZ02000810">
    <property type="protein sequence ID" value="KAE8718606.1"/>
    <property type="molecule type" value="Genomic_DNA"/>
</dbReference>
<dbReference type="AlphaFoldDB" id="A0A6A3BNV8"/>
<accession>A0A6A3BNV8</accession>
<gene>
    <name evidence="1" type="ORF">F3Y22_tig00110009pilonHSYRG00152</name>
</gene>
<dbReference type="PANTHER" id="PTHR31065">
    <property type="entry name" value="PLATZ TRANSCRIPTION FACTOR FAMILY PROTEIN"/>
    <property type="match status" value="1"/>
</dbReference>
<protein>
    <recommendedName>
        <fullName evidence="3">PLATZ transcription factor family protein</fullName>
    </recommendedName>
</protein>
<organism evidence="1 2">
    <name type="scientific">Hibiscus syriacus</name>
    <name type="common">Rose of Sharon</name>
    <dbReference type="NCBI Taxonomy" id="106335"/>
    <lineage>
        <taxon>Eukaryota</taxon>
        <taxon>Viridiplantae</taxon>
        <taxon>Streptophyta</taxon>
        <taxon>Embryophyta</taxon>
        <taxon>Tracheophyta</taxon>
        <taxon>Spermatophyta</taxon>
        <taxon>Magnoliopsida</taxon>
        <taxon>eudicotyledons</taxon>
        <taxon>Gunneridae</taxon>
        <taxon>Pentapetalae</taxon>
        <taxon>rosids</taxon>
        <taxon>malvids</taxon>
        <taxon>Malvales</taxon>
        <taxon>Malvaceae</taxon>
        <taxon>Malvoideae</taxon>
        <taxon>Hibiscus</taxon>
    </lineage>
</organism>
<name>A0A6A3BNV8_HIBSY</name>
<evidence type="ECO:0008006" key="3">
    <source>
        <dbReference type="Google" id="ProtNLM"/>
    </source>
</evidence>
<evidence type="ECO:0000313" key="2">
    <source>
        <dbReference type="Proteomes" id="UP000436088"/>
    </source>
</evidence>
<keyword evidence="2" id="KW-1185">Reference proteome</keyword>
<dbReference type="InterPro" id="IPR006734">
    <property type="entry name" value="PLATZ"/>
</dbReference>
<sequence length="219" mass="25061">MEGDSLSNLPWLKPLLQTEFYNLCECESSKQCSFFCRDCMGSAFCEECLYHPRKHVGHQSLRVYKSSSRPGLRVHSIKNLMDVSDIQTYTCNSSKLVYINKKGRKEHENRINGGRGEKCEVCGYELQYLTTKFCSIECKVSSVKEMMEETKKEDFDPISTRATGSRNPLLHLGVGADINGHLIDWRLFFCSCTFSTWYTNVVKEENLICNGGTYVPLLE</sequence>
<evidence type="ECO:0000313" key="1">
    <source>
        <dbReference type="EMBL" id="KAE8718606.1"/>
    </source>
</evidence>
<comment type="caution">
    <text evidence="1">The sequence shown here is derived from an EMBL/GenBank/DDBJ whole genome shotgun (WGS) entry which is preliminary data.</text>
</comment>